<dbReference type="InterPro" id="IPR037522">
    <property type="entry name" value="HD_GYP_dom"/>
</dbReference>
<dbReference type="Gene3D" id="1.10.3210.10">
    <property type="entry name" value="Hypothetical protein af1432"/>
    <property type="match status" value="1"/>
</dbReference>
<accession>A0A3B0V9I6</accession>
<dbReference type="EMBL" id="UOEX01000283">
    <property type="protein sequence ID" value="VAW39491.1"/>
    <property type="molecule type" value="Genomic_DNA"/>
</dbReference>
<dbReference type="SMART" id="SM00471">
    <property type="entry name" value="HDc"/>
    <property type="match status" value="1"/>
</dbReference>
<name>A0A3B0V9I6_9ZZZZ</name>
<dbReference type="AlphaFoldDB" id="A0A3B0V9I6"/>
<evidence type="ECO:0000259" key="2">
    <source>
        <dbReference type="PROSITE" id="PS51832"/>
    </source>
</evidence>
<protein>
    <submittedName>
        <fullName evidence="3">Response regulator</fullName>
    </submittedName>
</protein>
<feature type="coiled-coil region" evidence="1">
    <location>
        <begin position="177"/>
        <end position="215"/>
    </location>
</feature>
<dbReference type="SUPFAM" id="SSF109604">
    <property type="entry name" value="HD-domain/PDEase-like"/>
    <property type="match status" value="1"/>
</dbReference>
<dbReference type="Pfam" id="PF13487">
    <property type="entry name" value="HD_5"/>
    <property type="match status" value="1"/>
</dbReference>
<sequence>MIDDRRFTDFLRNDYHGHILNNDYSDALKTHVQKAIVRFIDLELMGLSAIPYIAAWNIDEAHHIWYEYSGFRLSALLQCDPRETAEMLRCCIVDRCTYPPPQAEDQITPEIIDRHLLTNARWRIRGQVRQRGMAEAIYKIAPPEAAPFWLKDQATIETHADDHICLSLGLLFVVTKEMRVEEELRQAKEELRLHRDHLESLVEQRTIELKKAQLEIVYRLARAAEFRDKWTGLHINKISRYCAIIGRGSGLSSYKNTLLFQAAPMHDIGKIGISDQILLKTSRLTTNEFKLMQKHSRIGAQLLSGYDSELLRVAKNIALTHHEKWDGSGYPRGLHGKNIPLAGRITAICDVFDALTSFRPYKKPWSFRQAVMEIKNGAGSHFDPRLIKIFLKHASQIKEIYDFNSKQ</sequence>
<dbReference type="CDD" id="cd00077">
    <property type="entry name" value="HDc"/>
    <property type="match status" value="1"/>
</dbReference>
<keyword evidence="1" id="KW-0175">Coiled coil</keyword>
<dbReference type="InterPro" id="IPR052020">
    <property type="entry name" value="Cyclic_di-GMP/3'3'-cGAMP_PDE"/>
</dbReference>
<evidence type="ECO:0000256" key="1">
    <source>
        <dbReference type="SAM" id="Coils"/>
    </source>
</evidence>
<proteinExistence type="predicted"/>
<reference evidence="3" key="1">
    <citation type="submission" date="2018-06" db="EMBL/GenBank/DDBJ databases">
        <authorList>
            <person name="Zhirakovskaya E."/>
        </authorList>
    </citation>
    <scope>NUCLEOTIDE SEQUENCE</scope>
</reference>
<gene>
    <name evidence="3" type="ORF">MNBD_DELTA03-1421</name>
</gene>
<organism evidence="3">
    <name type="scientific">hydrothermal vent metagenome</name>
    <dbReference type="NCBI Taxonomy" id="652676"/>
    <lineage>
        <taxon>unclassified sequences</taxon>
        <taxon>metagenomes</taxon>
        <taxon>ecological metagenomes</taxon>
    </lineage>
</organism>
<dbReference type="PROSITE" id="PS51832">
    <property type="entry name" value="HD_GYP"/>
    <property type="match status" value="1"/>
</dbReference>
<evidence type="ECO:0000313" key="3">
    <source>
        <dbReference type="EMBL" id="VAW39491.1"/>
    </source>
</evidence>
<feature type="domain" description="HD-GYP" evidence="2">
    <location>
        <begin position="209"/>
        <end position="406"/>
    </location>
</feature>
<dbReference type="InterPro" id="IPR003607">
    <property type="entry name" value="HD/PDEase_dom"/>
</dbReference>
<dbReference type="PANTHER" id="PTHR45228">
    <property type="entry name" value="CYCLIC DI-GMP PHOSPHODIESTERASE TM_0186-RELATED"/>
    <property type="match status" value="1"/>
</dbReference>